<protein>
    <submittedName>
        <fullName evidence="3">Uncharacterized protein</fullName>
    </submittedName>
</protein>
<accession>A0AAD5JIQ0</accession>
<proteinExistence type="predicted"/>
<comment type="caution">
    <text evidence="3">The sequence shown here is derived from an EMBL/GenBank/DDBJ whole genome shotgun (WGS) entry which is preliminary data.</text>
</comment>
<keyword evidence="2" id="KW-0472">Membrane</keyword>
<gene>
    <name evidence="3" type="ORF">LWI28_009363</name>
</gene>
<feature type="region of interest" description="Disordered" evidence="1">
    <location>
        <begin position="1"/>
        <end position="25"/>
    </location>
</feature>
<reference evidence="3" key="1">
    <citation type="journal article" date="2022" name="Plant J.">
        <title>Strategies of tolerance reflected in two North American maple genomes.</title>
        <authorList>
            <person name="McEvoy S.L."/>
            <person name="Sezen U.U."/>
            <person name="Trouern-Trend A."/>
            <person name="McMahon S.M."/>
            <person name="Schaberg P.G."/>
            <person name="Yang J."/>
            <person name="Wegrzyn J.L."/>
            <person name="Swenson N.G."/>
        </authorList>
    </citation>
    <scope>NUCLEOTIDE SEQUENCE</scope>
    <source>
        <strain evidence="3">91603</strain>
    </source>
</reference>
<sequence length="120" mass="13513">MEESSSLLPLYSRRPGARQSRRETSPAHKCIHVIPVIVFFTFFILWWFSYPVNLVFKDGRIVEIVPTEILNDMLLPAALNDTNVELAILQLASALSLIGSTPLNLTRNNETESLLISKSD</sequence>
<keyword evidence="2" id="KW-0812">Transmembrane</keyword>
<name>A0AAD5JIQ0_ACENE</name>
<reference evidence="3" key="2">
    <citation type="submission" date="2023-02" db="EMBL/GenBank/DDBJ databases">
        <authorList>
            <person name="Swenson N.G."/>
            <person name="Wegrzyn J.L."/>
            <person name="Mcevoy S.L."/>
        </authorList>
    </citation>
    <scope>NUCLEOTIDE SEQUENCE</scope>
    <source>
        <strain evidence="3">91603</strain>
        <tissue evidence="3">Leaf</tissue>
    </source>
</reference>
<evidence type="ECO:0000313" key="3">
    <source>
        <dbReference type="EMBL" id="KAI9194809.1"/>
    </source>
</evidence>
<evidence type="ECO:0000256" key="1">
    <source>
        <dbReference type="SAM" id="MobiDB-lite"/>
    </source>
</evidence>
<feature type="transmembrane region" description="Helical" evidence="2">
    <location>
        <begin position="30"/>
        <end position="48"/>
    </location>
</feature>
<organism evidence="3 4">
    <name type="scientific">Acer negundo</name>
    <name type="common">Box elder</name>
    <dbReference type="NCBI Taxonomy" id="4023"/>
    <lineage>
        <taxon>Eukaryota</taxon>
        <taxon>Viridiplantae</taxon>
        <taxon>Streptophyta</taxon>
        <taxon>Embryophyta</taxon>
        <taxon>Tracheophyta</taxon>
        <taxon>Spermatophyta</taxon>
        <taxon>Magnoliopsida</taxon>
        <taxon>eudicotyledons</taxon>
        <taxon>Gunneridae</taxon>
        <taxon>Pentapetalae</taxon>
        <taxon>rosids</taxon>
        <taxon>malvids</taxon>
        <taxon>Sapindales</taxon>
        <taxon>Sapindaceae</taxon>
        <taxon>Hippocastanoideae</taxon>
        <taxon>Acereae</taxon>
        <taxon>Acer</taxon>
    </lineage>
</organism>
<dbReference type="EMBL" id="JAJSOW010000003">
    <property type="protein sequence ID" value="KAI9194809.1"/>
    <property type="molecule type" value="Genomic_DNA"/>
</dbReference>
<keyword evidence="2" id="KW-1133">Transmembrane helix</keyword>
<evidence type="ECO:0000256" key="2">
    <source>
        <dbReference type="SAM" id="Phobius"/>
    </source>
</evidence>
<keyword evidence="4" id="KW-1185">Reference proteome</keyword>
<dbReference type="AlphaFoldDB" id="A0AAD5JIQ0"/>
<dbReference type="Proteomes" id="UP001064489">
    <property type="component" value="Chromosome 1"/>
</dbReference>
<feature type="compositionally biased region" description="Low complexity" evidence="1">
    <location>
        <begin position="1"/>
        <end position="14"/>
    </location>
</feature>
<dbReference type="PANTHER" id="PTHR34189">
    <property type="entry name" value="TRANSMEMBRANE PROTEIN"/>
    <property type="match status" value="1"/>
</dbReference>
<dbReference type="PANTHER" id="PTHR34189:SF18">
    <property type="entry name" value="SERINE_THREONINE-KINASE RLCKVII PROTEIN"/>
    <property type="match status" value="1"/>
</dbReference>
<evidence type="ECO:0000313" key="4">
    <source>
        <dbReference type="Proteomes" id="UP001064489"/>
    </source>
</evidence>